<dbReference type="Proteomes" id="UP000324222">
    <property type="component" value="Unassembled WGS sequence"/>
</dbReference>
<organism evidence="1 2">
    <name type="scientific">Portunus trituberculatus</name>
    <name type="common">Swimming crab</name>
    <name type="synonym">Neptunus trituberculatus</name>
    <dbReference type="NCBI Taxonomy" id="210409"/>
    <lineage>
        <taxon>Eukaryota</taxon>
        <taxon>Metazoa</taxon>
        <taxon>Ecdysozoa</taxon>
        <taxon>Arthropoda</taxon>
        <taxon>Crustacea</taxon>
        <taxon>Multicrustacea</taxon>
        <taxon>Malacostraca</taxon>
        <taxon>Eumalacostraca</taxon>
        <taxon>Eucarida</taxon>
        <taxon>Decapoda</taxon>
        <taxon>Pleocyemata</taxon>
        <taxon>Brachyura</taxon>
        <taxon>Eubrachyura</taxon>
        <taxon>Portunoidea</taxon>
        <taxon>Portunidae</taxon>
        <taxon>Portuninae</taxon>
        <taxon>Portunus</taxon>
    </lineage>
</organism>
<accession>A0A5B7IH25</accession>
<evidence type="ECO:0000313" key="2">
    <source>
        <dbReference type="Proteomes" id="UP000324222"/>
    </source>
</evidence>
<reference evidence="1 2" key="1">
    <citation type="submission" date="2019-05" db="EMBL/GenBank/DDBJ databases">
        <title>Another draft genome of Portunus trituberculatus and its Hox gene families provides insights of decapod evolution.</title>
        <authorList>
            <person name="Jeong J.-H."/>
            <person name="Song I."/>
            <person name="Kim S."/>
            <person name="Choi T."/>
            <person name="Kim D."/>
            <person name="Ryu S."/>
            <person name="Kim W."/>
        </authorList>
    </citation>
    <scope>NUCLEOTIDE SEQUENCE [LARGE SCALE GENOMIC DNA]</scope>
    <source>
        <tissue evidence="1">Muscle</tissue>
    </source>
</reference>
<gene>
    <name evidence="1" type="ORF">E2C01_077858</name>
</gene>
<proteinExistence type="predicted"/>
<name>A0A5B7IH25_PORTR</name>
<comment type="caution">
    <text evidence="1">The sequence shown here is derived from an EMBL/GenBank/DDBJ whole genome shotgun (WGS) entry which is preliminary data.</text>
</comment>
<protein>
    <submittedName>
        <fullName evidence="1">Uncharacterized protein</fullName>
    </submittedName>
</protein>
<evidence type="ECO:0000313" key="1">
    <source>
        <dbReference type="EMBL" id="MPC83162.1"/>
    </source>
</evidence>
<dbReference type="EMBL" id="VSRR010061724">
    <property type="protein sequence ID" value="MPC83162.1"/>
    <property type="molecule type" value="Genomic_DNA"/>
</dbReference>
<dbReference type="AlphaFoldDB" id="A0A5B7IH25"/>
<keyword evidence="2" id="KW-1185">Reference proteome</keyword>
<sequence length="84" mass="9408">MRPHLRKGDNPHDPTFEKNALKIMPLADVFFPNSFTALLEAGTGTSNSHSRNYLLGLDGDVFLARVTPSLSYILGLHRYDAFLF</sequence>